<dbReference type="EMBL" id="DSOV01000071">
    <property type="protein sequence ID" value="HEN43660.1"/>
    <property type="molecule type" value="Genomic_DNA"/>
</dbReference>
<sequence>MPFSETLKSIVESVEGGLGAIIMAEDGIAIDEYFLDGTGVDLHLLAVEYAALLKEVKRTAEILKTGELEEMAVNTGRSHVIVRIISDDLFIALILGQDGNFGKGRYLLRREAFGLRERLS</sequence>
<gene>
    <name evidence="2" type="ORF">ENQ87_15065</name>
</gene>
<protein>
    <submittedName>
        <fullName evidence="2">Roadblock/LC7 domain-containing protein</fullName>
    </submittedName>
</protein>
<accession>A0A831XGV1</accession>
<reference evidence="2" key="1">
    <citation type="journal article" date="2020" name="mSystems">
        <title>Genome- and Community-Level Interaction Insights into Carbon Utilization and Element Cycling Functions of Hydrothermarchaeota in Hydrothermal Sediment.</title>
        <authorList>
            <person name="Zhou Z."/>
            <person name="Liu Y."/>
            <person name="Xu W."/>
            <person name="Pan J."/>
            <person name="Luo Z.H."/>
            <person name="Li M."/>
        </authorList>
    </citation>
    <scope>NUCLEOTIDE SEQUENCE [LARGE SCALE GENOMIC DNA]</scope>
    <source>
        <strain evidence="2">SpSt-349</strain>
    </source>
</reference>
<evidence type="ECO:0000313" key="2">
    <source>
        <dbReference type="EMBL" id="HEN43660.1"/>
    </source>
</evidence>
<dbReference type="SMART" id="SM00960">
    <property type="entry name" value="Robl_LC7"/>
    <property type="match status" value="1"/>
</dbReference>
<proteinExistence type="predicted"/>
<comment type="caution">
    <text evidence="2">The sequence shown here is derived from an EMBL/GenBank/DDBJ whole genome shotgun (WGS) entry which is preliminary data.</text>
</comment>
<dbReference type="Gene3D" id="3.30.450.30">
    <property type="entry name" value="Dynein light chain 2a, cytoplasmic"/>
    <property type="match status" value="1"/>
</dbReference>
<dbReference type="InterPro" id="IPR004942">
    <property type="entry name" value="Roadblock/LAMTOR2_dom"/>
</dbReference>
<dbReference type="SUPFAM" id="SSF103196">
    <property type="entry name" value="Roadblock/LC7 domain"/>
    <property type="match status" value="1"/>
</dbReference>
<evidence type="ECO:0000259" key="1">
    <source>
        <dbReference type="SMART" id="SM00960"/>
    </source>
</evidence>
<feature type="domain" description="Roadblock/LAMTOR2" evidence="1">
    <location>
        <begin position="4"/>
        <end position="95"/>
    </location>
</feature>
<dbReference type="AlphaFoldDB" id="A0A831XGV1"/>
<organism evidence="2">
    <name type="scientific">Geobacter metallireducens</name>
    <dbReference type="NCBI Taxonomy" id="28232"/>
    <lineage>
        <taxon>Bacteria</taxon>
        <taxon>Pseudomonadati</taxon>
        <taxon>Thermodesulfobacteriota</taxon>
        <taxon>Desulfuromonadia</taxon>
        <taxon>Geobacterales</taxon>
        <taxon>Geobacteraceae</taxon>
        <taxon>Geobacter</taxon>
    </lineage>
</organism>
<name>A0A831XGV1_GEOME</name>